<dbReference type="GO" id="GO:0006513">
    <property type="term" value="P:protein monoubiquitination"/>
    <property type="evidence" value="ECO:0007669"/>
    <property type="project" value="TreeGrafter"/>
</dbReference>
<dbReference type="InterPro" id="IPR037299">
    <property type="entry name" value="TRIM37_MATH"/>
</dbReference>
<dbReference type="OrthoDB" id="192247at2759"/>
<dbReference type="SMART" id="SM00336">
    <property type="entry name" value="BBOX"/>
    <property type="match status" value="1"/>
</dbReference>
<dbReference type="InterPro" id="IPR002083">
    <property type="entry name" value="MATH/TRAF_dom"/>
</dbReference>
<dbReference type="Gene3D" id="3.30.40.10">
    <property type="entry name" value="Zinc/RING finger domain, C3HC4 (zinc finger)"/>
    <property type="match status" value="1"/>
</dbReference>
<dbReference type="InterPro" id="IPR008974">
    <property type="entry name" value="TRAF-like"/>
</dbReference>
<evidence type="ECO:0000256" key="2">
    <source>
        <dbReference type="ARBA" id="ARBA00022490"/>
    </source>
</evidence>
<dbReference type="InterPro" id="IPR013083">
    <property type="entry name" value="Znf_RING/FYVE/PHD"/>
</dbReference>
<dbReference type="SMART" id="SM00061">
    <property type="entry name" value="MATH"/>
    <property type="match status" value="1"/>
</dbReference>
<dbReference type="AlphaFoldDB" id="A0A814QCF2"/>
<sequence length="832" mass="95057">MSSSNNGTASVESLAEVFRCFICMEKLRDARLCPHCSKLCCYPCIRRWLTDQRQQCPHCRAPLRLHDLVNCRWAEEVTSQLDSLKVHEMSKQKREEKDKCEVHREKLSVFCSSCSKCICHQCALFNGSHAGHVFVPLDEVYQANISAVNEHITQLKRRHVELICLIQDVERNVESVKAAKDERFRETRNAMHVMQAKLDEQLKIKLDALNVQRLQFSRETELIEHVLQDIEHRVSTSGKAEVIGKQQDLLNSIQMIYRKPMASFVTTPVPCDFPSEIVPQYDSSTFVITTFSILRHNVDPIYSQPLHVNGLTWRLKVYPDGNGTVRGTYLSVFLELTNGLNEPSKYEYRVEMIHQLSKDPSKNIVREFASDFEVGECWGYNRFFLLDALISEGFLDTESDILILRFQVRPPTYQQKCRDQQWYITHVENDNHHLHNEIKILREKIHFLMSTKRRSLPSTEKNDNEEIFSTSPINDDNHHQQQQQEAQQQQQKQEEEEEENHHGVKTHVVDATRRDEQADEEEEQTDDDDDEHTSLESDASCPVDSEELSSDDDNDDDNEDDENDIDVENALTENDVESGTARDITTVTLNNQSTPNDQNHHQHYSLVVASPASRLNDIAASSVPTTTQTSASTLVKPDGIAPDPITLSVLSADIDDIVQHALHVWKNDTLALNTSNHSNEILPFTNNEDLLLANILQRTSTDQPNAHLQPMGMSIGQMSLFFYALNSLLDNQNNIATLFRPITQTDNNELPAASAAAILHPYHPQYQTSLNNLLLLNSQIQRSISPSDLSPPQRPRNRHYSHRYSTIPRRSHTSSTVANDDQQTSEQNSNDV</sequence>
<dbReference type="GO" id="GO:0005778">
    <property type="term" value="C:peroxisomal membrane"/>
    <property type="evidence" value="ECO:0007669"/>
    <property type="project" value="TreeGrafter"/>
</dbReference>
<comment type="caution">
    <text evidence="11">The sequence shown here is derived from an EMBL/GenBank/DDBJ whole genome shotgun (WGS) entry which is preliminary data.</text>
</comment>
<dbReference type="PANTHER" id="PTHR36754">
    <property type="entry name" value="E3 UBIQUITIN-PROTEIN LIGASE TRIM37"/>
    <property type="match status" value="1"/>
</dbReference>
<evidence type="ECO:0000256" key="3">
    <source>
        <dbReference type="ARBA" id="ARBA00022723"/>
    </source>
</evidence>
<evidence type="ECO:0000259" key="8">
    <source>
        <dbReference type="PROSITE" id="PS50089"/>
    </source>
</evidence>
<dbReference type="InterPro" id="IPR000315">
    <property type="entry name" value="Znf_B-box"/>
</dbReference>
<feature type="compositionally biased region" description="Basic and acidic residues" evidence="7">
    <location>
        <begin position="499"/>
        <end position="516"/>
    </location>
</feature>
<keyword evidence="2" id="KW-0963">Cytoplasm</keyword>
<dbReference type="PANTHER" id="PTHR36754:SF2">
    <property type="entry name" value="E3 UBIQUITIN-PROTEIN LIGASE TRIM37"/>
    <property type="match status" value="1"/>
</dbReference>
<dbReference type="SUPFAM" id="SSF57850">
    <property type="entry name" value="RING/U-box"/>
    <property type="match status" value="1"/>
</dbReference>
<dbReference type="GO" id="GO:0008270">
    <property type="term" value="F:zinc ion binding"/>
    <property type="evidence" value="ECO:0007669"/>
    <property type="project" value="UniProtKB-KW"/>
</dbReference>
<dbReference type="GO" id="GO:0016235">
    <property type="term" value="C:aggresome"/>
    <property type="evidence" value="ECO:0007669"/>
    <property type="project" value="TreeGrafter"/>
</dbReference>
<dbReference type="EMBL" id="CAJNOJ010000104">
    <property type="protein sequence ID" value="CAF1118030.1"/>
    <property type="molecule type" value="Genomic_DNA"/>
</dbReference>
<feature type="compositionally biased region" description="Polar residues" evidence="7">
    <location>
        <begin position="813"/>
        <end position="832"/>
    </location>
</feature>
<dbReference type="Proteomes" id="UP000663852">
    <property type="component" value="Unassembled WGS sequence"/>
</dbReference>
<dbReference type="Pfam" id="PF00643">
    <property type="entry name" value="zf-B_box"/>
    <property type="match status" value="1"/>
</dbReference>
<dbReference type="InterPro" id="IPR053003">
    <property type="entry name" value="TRIM_RBCC_E3_ubiq-ligases"/>
</dbReference>
<name>A0A814QCF2_ADIRI</name>
<evidence type="ECO:0000256" key="5">
    <source>
        <dbReference type="ARBA" id="ARBA00022833"/>
    </source>
</evidence>
<dbReference type="SUPFAM" id="SSF57845">
    <property type="entry name" value="B-box zinc-binding domain"/>
    <property type="match status" value="1"/>
</dbReference>
<dbReference type="PROSITE" id="PS50119">
    <property type="entry name" value="ZF_BBOX"/>
    <property type="match status" value="1"/>
</dbReference>
<dbReference type="GO" id="GO:0051865">
    <property type="term" value="P:protein autoubiquitination"/>
    <property type="evidence" value="ECO:0007669"/>
    <property type="project" value="TreeGrafter"/>
</dbReference>
<comment type="subcellular location">
    <subcellularLocation>
        <location evidence="1">Cytoplasm</location>
    </subcellularLocation>
</comment>
<feature type="region of interest" description="Disordered" evidence="7">
    <location>
        <begin position="454"/>
        <end position="581"/>
    </location>
</feature>
<keyword evidence="3" id="KW-0479">Metal-binding</keyword>
<dbReference type="Pfam" id="PF22486">
    <property type="entry name" value="MATH_2"/>
    <property type="match status" value="1"/>
</dbReference>
<evidence type="ECO:0000259" key="9">
    <source>
        <dbReference type="PROSITE" id="PS50119"/>
    </source>
</evidence>
<evidence type="ECO:0000256" key="1">
    <source>
        <dbReference type="ARBA" id="ARBA00004496"/>
    </source>
</evidence>
<feature type="compositionally biased region" description="Acidic residues" evidence="7">
    <location>
        <begin position="517"/>
        <end position="531"/>
    </location>
</feature>
<dbReference type="SUPFAM" id="SSF49599">
    <property type="entry name" value="TRAF domain-like"/>
    <property type="match status" value="1"/>
</dbReference>
<organism evidence="11 12">
    <name type="scientific">Adineta ricciae</name>
    <name type="common">Rotifer</name>
    <dbReference type="NCBI Taxonomy" id="249248"/>
    <lineage>
        <taxon>Eukaryota</taxon>
        <taxon>Metazoa</taxon>
        <taxon>Spiralia</taxon>
        <taxon>Gnathifera</taxon>
        <taxon>Rotifera</taxon>
        <taxon>Eurotatoria</taxon>
        <taxon>Bdelloidea</taxon>
        <taxon>Adinetida</taxon>
        <taxon>Adinetidae</taxon>
        <taxon>Adineta</taxon>
    </lineage>
</organism>
<dbReference type="Gene3D" id="3.30.160.60">
    <property type="entry name" value="Classic Zinc Finger"/>
    <property type="match status" value="1"/>
</dbReference>
<evidence type="ECO:0000256" key="6">
    <source>
        <dbReference type="PROSITE-ProRule" id="PRU00024"/>
    </source>
</evidence>
<proteinExistence type="predicted"/>
<accession>A0A814QCF2</accession>
<feature type="compositionally biased region" description="Low complexity" evidence="7">
    <location>
        <begin position="480"/>
        <end position="491"/>
    </location>
</feature>
<evidence type="ECO:0000256" key="7">
    <source>
        <dbReference type="SAM" id="MobiDB-lite"/>
    </source>
</evidence>
<feature type="domain" description="RING-type" evidence="8">
    <location>
        <begin position="20"/>
        <end position="60"/>
    </location>
</feature>
<dbReference type="GO" id="GO:0070842">
    <property type="term" value="P:aggresome assembly"/>
    <property type="evidence" value="ECO:0007669"/>
    <property type="project" value="TreeGrafter"/>
</dbReference>
<evidence type="ECO:0000259" key="10">
    <source>
        <dbReference type="PROSITE" id="PS50144"/>
    </source>
</evidence>
<keyword evidence="5" id="KW-0862">Zinc</keyword>
<dbReference type="CDD" id="cd03773">
    <property type="entry name" value="MATH_TRIM37"/>
    <property type="match status" value="1"/>
</dbReference>
<dbReference type="PROSITE" id="PS50089">
    <property type="entry name" value="ZF_RING_2"/>
    <property type="match status" value="1"/>
</dbReference>
<dbReference type="CDD" id="cd19779">
    <property type="entry name" value="Bbox2_TRIM37_C-VIII"/>
    <property type="match status" value="1"/>
</dbReference>
<feature type="compositionally biased region" description="Acidic residues" evidence="7">
    <location>
        <begin position="544"/>
        <end position="567"/>
    </location>
</feature>
<dbReference type="CDD" id="cd16619">
    <property type="entry name" value="mRING-HC-C4C4_TRIM37_C-VIII"/>
    <property type="match status" value="1"/>
</dbReference>
<dbReference type="GO" id="GO:0031625">
    <property type="term" value="F:ubiquitin protein ligase binding"/>
    <property type="evidence" value="ECO:0007669"/>
    <property type="project" value="TreeGrafter"/>
</dbReference>
<dbReference type="GO" id="GO:0005164">
    <property type="term" value="F:tumor necrosis factor receptor binding"/>
    <property type="evidence" value="ECO:0007669"/>
    <property type="project" value="TreeGrafter"/>
</dbReference>
<feature type="region of interest" description="Disordered" evidence="7">
    <location>
        <begin position="784"/>
        <end position="832"/>
    </location>
</feature>
<feature type="domain" description="B box-type" evidence="9">
    <location>
        <begin position="95"/>
        <end position="137"/>
    </location>
</feature>
<keyword evidence="4 6" id="KW-0863">Zinc-finger</keyword>
<evidence type="ECO:0000313" key="11">
    <source>
        <dbReference type="EMBL" id="CAF1118030.1"/>
    </source>
</evidence>
<protein>
    <submittedName>
        <fullName evidence="11">Uncharacterized protein</fullName>
    </submittedName>
</protein>
<dbReference type="Gene3D" id="2.60.210.10">
    <property type="entry name" value="Apoptosis, Tumor Necrosis Factor Receptor Associated Protein 2, Chain A"/>
    <property type="match status" value="1"/>
</dbReference>
<evidence type="ECO:0000256" key="4">
    <source>
        <dbReference type="ARBA" id="ARBA00022771"/>
    </source>
</evidence>
<evidence type="ECO:0000313" key="12">
    <source>
        <dbReference type="Proteomes" id="UP000663852"/>
    </source>
</evidence>
<gene>
    <name evidence="11" type="ORF">EDS130_LOCUS20893</name>
</gene>
<dbReference type="InterPro" id="IPR001841">
    <property type="entry name" value="Znf_RING"/>
</dbReference>
<feature type="domain" description="MATH" evidence="10">
    <location>
        <begin position="281"/>
        <end position="408"/>
    </location>
</feature>
<reference evidence="11" key="1">
    <citation type="submission" date="2021-02" db="EMBL/GenBank/DDBJ databases">
        <authorList>
            <person name="Nowell W R."/>
        </authorList>
    </citation>
    <scope>NUCLEOTIDE SEQUENCE</scope>
</reference>
<dbReference type="GO" id="GO:0061630">
    <property type="term" value="F:ubiquitin protein ligase activity"/>
    <property type="evidence" value="ECO:0007669"/>
    <property type="project" value="TreeGrafter"/>
</dbReference>
<dbReference type="PROSITE" id="PS50144">
    <property type="entry name" value="MATH"/>
    <property type="match status" value="1"/>
</dbReference>